<keyword evidence="2" id="KW-0489">Methyltransferase</keyword>
<dbReference type="InterPro" id="IPR036631">
    <property type="entry name" value="MGMT_N_sf"/>
</dbReference>
<comment type="caution">
    <text evidence="9">The sequence shown here is derived from an EMBL/GenBank/DDBJ whole genome shotgun (WGS) entry which is preliminary data.</text>
</comment>
<dbReference type="PROSITE" id="PS00374">
    <property type="entry name" value="MGMT"/>
    <property type="match status" value="1"/>
</dbReference>
<feature type="domain" description="Methylated-DNA-[protein]-cysteine S-methyltransferase DNA binding" evidence="7">
    <location>
        <begin position="81"/>
        <end position="160"/>
    </location>
</feature>
<reference evidence="9 10" key="1">
    <citation type="submission" date="2020-07" db="EMBL/GenBank/DDBJ databases">
        <title>MOT database genomes.</title>
        <authorList>
            <person name="Joseph S."/>
            <person name="Aduse-Opoku J."/>
            <person name="Hashim A."/>
            <person name="Wade W."/>
            <person name="Curtis M."/>
        </authorList>
    </citation>
    <scope>NUCLEOTIDE SEQUENCE [LARGE SCALE GENOMIC DNA]</scope>
    <source>
        <strain evidence="9 10">CIP 106318</strain>
    </source>
</reference>
<dbReference type="InterPro" id="IPR014048">
    <property type="entry name" value="MethylDNA_cys_MeTrfase_DNA-bd"/>
</dbReference>
<proteinExistence type="predicted"/>
<dbReference type="EMBL" id="JACBYF010000007">
    <property type="protein sequence ID" value="NYS47479.1"/>
    <property type="molecule type" value="Genomic_DNA"/>
</dbReference>
<dbReference type="SUPFAM" id="SSF46767">
    <property type="entry name" value="Methylated DNA-protein cysteine methyltransferase, C-terminal domain"/>
    <property type="match status" value="1"/>
</dbReference>
<keyword evidence="4" id="KW-0227">DNA damage</keyword>
<dbReference type="CDD" id="cd06445">
    <property type="entry name" value="ATase"/>
    <property type="match status" value="1"/>
</dbReference>
<dbReference type="PANTHER" id="PTHR10815:SF12">
    <property type="entry name" value="METHYLATED-DNA--PROTEIN-CYSTEINE METHYLTRANSFERASE, INDUCIBLE"/>
    <property type="match status" value="1"/>
</dbReference>
<dbReference type="Pfam" id="PF02870">
    <property type="entry name" value="Methyltransf_1N"/>
    <property type="match status" value="1"/>
</dbReference>
<evidence type="ECO:0000313" key="9">
    <source>
        <dbReference type="EMBL" id="NYS47479.1"/>
    </source>
</evidence>
<evidence type="ECO:0000313" key="10">
    <source>
        <dbReference type="Proteomes" id="UP000531840"/>
    </source>
</evidence>
<keyword evidence="5" id="KW-0234">DNA repair</keyword>
<sequence length="165" mass="19075">MKIYYDTLTHNNKDYLVASTNKGLCFVGGENEKLEDLVKFFPKNELIHHNTKLEKYKIEIKNYLSNKPFNFDFEFDLYGTEFQKKVWLELLKIPYGTTTTYKKVALAINNEKAVRTVANAVGRNPLTIIIPCHRVIGTNGTLTGYRGGIEMKRRLLKLENIKLVN</sequence>
<keyword evidence="3" id="KW-0808">Transferase</keyword>
<accession>A0ABX2SYZ6</accession>
<gene>
    <name evidence="9" type="ORF">HZY85_04625</name>
</gene>
<evidence type="ECO:0000256" key="2">
    <source>
        <dbReference type="ARBA" id="ARBA00022603"/>
    </source>
</evidence>
<comment type="catalytic activity">
    <reaction evidence="6">
        <text>a 6-O-methyl-2'-deoxyguanosine in DNA + L-cysteinyl-[protein] = S-methyl-L-cysteinyl-[protein] + a 2'-deoxyguanosine in DNA</text>
        <dbReference type="Rhea" id="RHEA:24000"/>
        <dbReference type="Rhea" id="RHEA-COMP:10131"/>
        <dbReference type="Rhea" id="RHEA-COMP:10132"/>
        <dbReference type="Rhea" id="RHEA-COMP:11367"/>
        <dbReference type="Rhea" id="RHEA-COMP:11368"/>
        <dbReference type="ChEBI" id="CHEBI:29950"/>
        <dbReference type="ChEBI" id="CHEBI:82612"/>
        <dbReference type="ChEBI" id="CHEBI:85445"/>
        <dbReference type="ChEBI" id="CHEBI:85448"/>
        <dbReference type="EC" id="2.1.1.63"/>
    </reaction>
</comment>
<evidence type="ECO:0000256" key="4">
    <source>
        <dbReference type="ARBA" id="ARBA00022763"/>
    </source>
</evidence>
<evidence type="ECO:0000256" key="1">
    <source>
        <dbReference type="ARBA" id="ARBA00001286"/>
    </source>
</evidence>
<dbReference type="RefSeq" id="WP_179941268.1">
    <property type="nucleotide sequence ID" value="NZ_JACBYF010000007.1"/>
</dbReference>
<dbReference type="PANTHER" id="PTHR10815">
    <property type="entry name" value="METHYLATED-DNA--PROTEIN-CYSTEINE METHYLTRANSFERASE"/>
    <property type="match status" value="1"/>
</dbReference>
<organism evidence="9 10">
    <name type="scientific">Gemelliphila palaticanis</name>
    <dbReference type="NCBI Taxonomy" id="81950"/>
    <lineage>
        <taxon>Bacteria</taxon>
        <taxon>Bacillati</taxon>
        <taxon>Bacillota</taxon>
        <taxon>Bacilli</taxon>
        <taxon>Bacillales</taxon>
        <taxon>Gemellaceae</taxon>
        <taxon>Gemelliphila</taxon>
    </lineage>
</organism>
<dbReference type="SUPFAM" id="SSF53155">
    <property type="entry name" value="Methylated DNA-protein cysteine methyltransferase domain"/>
    <property type="match status" value="1"/>
</dbReference>
<feature type="domain" description="Methylguanine DNA methyltransferase ribonuclease-like" evidence="8">
    <location>
        <begin position="16"/>
        <end position="77"/>
    </location>
</feature>
<evidence type="ECO:0000259" key="8">
    <source>
        <dbReference type="Pfam" id="PF02870"/>
    </source>
</evidence>
<name>A0ABX2SYZ6_9BACL</name>
<dbReference type="NCBIfam" id="TIGR00589">
    <property type="entry name" value="ogt"/>
    <property type="match status" value="1"/>
</dbReference>
<dbReference type="Pfam" id="PF01035">
    <property type="entry name" value="DNA_binding_1"/>
    <property type="match status" value="1"/>
</dbReference>
<dbReference type="InterPro" id="IPR008332">
    <property type="entry name" value="MethylG_MeTrfase_N"/>
</dbReference>
<dbReference type="InterPro" id="IPR001497">
    <property type="entry name" value="MethylDNA_cys_MeTrfase_AS"/>
</dbReference>
<evidence type="ECO:0000256" key="6">
    <source>
        <dbReference type="ARBA" id="ARBA00049348"/>
    </source>
</evidence>
<evidence type="ECO:0000259" key="7">
    <source>
        <dbReference type="Pfam" id="PF01035"/>
    </source>
</evidence>
<dbReference type="Gene3D" id="1.10.10.10">
    <property type="entry name" value="Winged helix-like DNA-binding domain superfamily/Winged helix DNA-binding domain"/>
    <property type="match status" value="1"/>
</dbReference>
<keyword evidence="10" id="KW-1185">Reference proteome</keyword>
<protein>
    <submittedName>
        <fullName evidence="9">Methylated-DNA--[protein]-cysteine S-methyltransferase</fullName>
    </submittedName>
</protein>
<dbReference type="InterPro" id="IPR036217">
    <property type="entry name" value="MethylDNA_cys_MeTrfase_DNAb"/>
</dbReference>
<evidence type="ECO:0000256" key="3">
    <source>
        <dbReference type="ARBA" id="ARBA00022679"/>
    </source>
</evidence>
<comment type="catalytic activity">
    <reaction evidence="1">
        <text>a 4-O-methyl-thymidine in DNA + L-cysteinyl-[protein] = a thymidine in DNA + S-methyl-L-cysteinyl-[protein]</text>
        <dbReference type="Rhea" id="RHEA:53428"/>
        <dbReference type="Rhea" id="RHEA-COMP:10131"/>
        <dbReference type="Rhea" id="RHEA-COMP:10132"/>
        <dbReference type="Rhea" id="RHEA-COMP:13555"/>
        <dbReference type="Rhea" id="RHEA-COMP:13556"/>
        <dbReference type="ChEBI" id="CHEBI:29950"/>
        <dbReference type="ChEBI" id="CHEBI:82612"/>
        <dbReference type="ChEBI" id="CHEBI:137386"/>
        <dbReference type="ChEBI" id="CHEBI:137387"/>
        <dbReference type="EC" id="2.1.1.63"/>
    </reaction>
</comment>
<dbReference type="Gene3D" id="3.30.160.70">
    <property type="entry name" value="Methylated DNA-protein cysteine methyltransferase domain"/>
    <property type="match status" value="1"/>
</dbReference>
<dbReference type="Proteomes" id="UP000531840">
    <property type="component" value="Unassembled WGS sequence"/>
</dbReference>
<dbReference type="InterPro" id="IPR036388">
    <property type="entry name" value="WH-like_DNA-bd_sf"/>
</dbReference>
<evidence type="ECO:0000256" key="5">
    <source>
        <dbReference type="ARBA" id="ARBA00023204"/>
    </source>
</evidence>